<dbReference type="EMBL" id="L40489">
    <property type="protein sequence ID" value="AAA89186.2"/>
    <property type="molecule type" value="Genomic_DNA"/>
</dbReference>
<organism evidence="1">
    <name type="scientific">Ureaplasma urealyticum</name>
    <name type="common">Ureaplasma urealyticum biotype 2</name>
    <dbReference type="NCBI Taxonomy" id="2130"/>
    <lineage>
        <taxon>Bacteria</taxon>
        <taxon>Bacillati</taxon>
        <taxon>Mycoplasmatota</taxon>
        <taxon>Mycoplasmoidales</taxon>
        <taxon>Mycoplasmoidaceae</taxon>
        <taxon>Ureaplasma</taxon>
    </lineage>
</organism>
<dbReference type="AlphaFoldDB" id="Q56556"/>
<sequence>MLNLKLIPLTYRHEFFYNFEYVNQLFRITSLRSFVNILTIEDHAFSNQRNGNNGLDINLSLYIILPLEGLLIRHNPLINVDLPEPLGPNTTTKSLRWIVAVRFLIIIFFP</sequence>
<evidence type="ECO:0000313" key="1">
    <source>
        <dbReference type="EMBL" id="AAA89186.2"/>
    </source>
</evidence>
<protein>
    <submittedName>
        <fullName evidence="1">Uncharacterized protein</fullName>
    </submittedName>
</protein>
<reference evidence="1" key="1">
    <citation type="journal article" date="1996" name="J. Bacteriol.">
        <title>Organization of Ureaplasma urealyticum urease gene cluster and expression in a suppressor strain of Escherichia coli.</title>
        <authorList>
            <person name="Neyrolles O."/>
            <person name="Ferris S."/>
            <person name="Behbahani N."/>
            <person name="Montagnier L."/>
            <person name="Blanchard A."/>
        </authorList>
    </citation>
    <scope>NUCLEOTIDE SEQUENCE</scope>
    <source>
        <strain evidence="1">7</strain>
    </source>
</reference>
<name>Q56556_UREUR</name>
<proteinExistence type="predicted"/>
<accession>Q56556</accession>